<gene>
    <name evidence="3" type="ORF">EJ04DRAFT_560890</name>
</gene>
<keyword evidence="4" id="KW-1185">Reference proteome</keyword>
<keyword evidence="1" id="KW-0539">Nucleus</keyword>
<evidence type="ECO:0000259" key="2">
    <source>
        <dbReference type="Pfam" id="PF04082"/>
    </source>
</evidence>
<dbReference type="InterPro" id="IPR007219">
    <property type="entry name" value="XnlR_reg_dom"/>
</dbReference>
<evidence type="ECO:0000256" key="1">
    <source>
        <dbReference type="ARBA" id="ARBA00023242"/>
    </source>
</evidence>
<reference evidence="3" key="1">
    <citation type="journal article" date="2020" name="Stud. Mycol.">
        <title>101 Dothideomycetes genomes: a test case for predicting lifestyles and emergence of pathogens.</title>
        <authorList>
            <person name="Haridas S."/>
            <person name="Albert R."/>
            <person name="Binder M."/>
            <person name="Bloem J."/>
            <person name="Labutti K."/>
            <person name="Salamov A."/>
            <person name="Andreopoulos B."/>
            <person name="Baker S."/>
            <person name="Barry K."/>
            <person name="Bills G."/>
            <person name="Bluhm B."/>
            <person name="Cannon C."/>
            <person name="Castanera R."/>
            <person name="Culley D."/>
            <person name="Daum C."/>
            <person name="Ezra D."/>
            <person name="Gonzalez J."/>
            <person name="Henrissat B."/>
            <person name="Kuo A."/>
            <person name="Liang C."/>
            <person name="Lipzen A."/>
            <person name="Lutzoni F."/>
            <person name="Magnuson J."/>
            <person name="Mondo S."/>
            <person name="Nolan M."/>
            <person name="Ohm R."/>
            <person name="Pangilinan J."/>
            <person name="Park H.-J."/>
            <person name="Ramirez L."/>
            <person name="Alfaro M."/>
            <person name="Sun H."/>
            <person name="Tritt A."/>
            <person name="Yoshinaga Y."/>
            <person name="Zwiers L.-H."/>
            <person name="Turgeon B."/>
            <person name="Goodwin S."/>
            <person name="Spatafora J."/>
            <person name="Crous P."/>
            <person name="Grigoriev I."/>
        </authorList>
    </citation>
    <scope>NUCLEOTIDE SEQUENCE</scope>
    <source>
        <strain evidence="3">CBS 125425</strain>
    </source>
</reference>
<dbReference type="Proteomes" id="UP000799444">
    <property type="component" value="Unassembled WGS sequence"/>
</dbReference>
<name>A0A9P4R560_9PLEO</name>
<evidence type="ECO:0000313" key="3">
    <source>
        <dbReference type="EMBL" id="KAF2738305.1"/>
    </source>
</evidence>
<dbReference type="GO" id="GO:0006351">
    <property type="term" value="P:DNA-templated transcription"/>
    <property type="evidence" value="ECO:0007669"/>
    <property type="project" value="InterPro"/>
</dbReference>
<comment type="caution">
    <text evidence="3">The sequence shown here is derived from an EMBL/GenBank/DDBJ whole genome shotgun (WGS) entry which is preliminary data.</text>
</comment>
<dbReference type="Pfam" id="PF04082">
    <property type="entry name" value="Fungal_trans"/>
    <property type="match status" value="1"/>
</dbReference>
<dbReference type="AlphaFoldDB" id="A0A9P4R560"/>
<feature type="domain" description="Xylanolytic transcriptional activator regulatory" evidence="2">
    <location>
        <begin position="11"/>
        <end position="193"/>
    </location>
</feature>
<accession>A0A9P4R560</accession>
<dbReference type="OrthoDB" id="10067394at2759"/>
<dbReference type="PANTHER" id="PTHR47431:SF4">
    <property type="entry name" value="ZN(II)2CYS6 TRANSCRIPTION FACTOR (EUROFUNG)"/>
    <property type="match status" value="1"/>
</dbReference>
<protein>
    <recommendedName>
        <fullName evidence="2">Xylanolytic transcriptional activator regulatory domain-containing protein</fullName>
    </recommendedName>
</protein>
<organism evidence="3 4">
    <name type="scientific">Polyplosphaeria fusca</name>
    <dbReference type="NCBI Taxonomy" id="682080"/>
    <lineage>
        <taxon>Eukaryota</taxon>
        <taxon>Fungi</taxon>
        <taxon>Dikarya</taxon>
        <taxon>Ascomycota</taxon>
        <taxon>Pezizomycotina</taxon>
        <taxon>Dothideomycetes</taxon>
        <taxon>Pleosporomycetidae</taxon>
        <taxon>Pleosporales</taxon>
        <taxon>Tetraplosphaeriaceae</taxon>
        <taxon>Polyplosphaeria</taxon>
    </lineage>
</organism>
<dbReference type="PANTHER" id="PTHR47431">
    <property type="entry name" value="ZN(II)2CYS6 TRANSCRIPTION FACTOR (EUROFUNG)-RELATED"/>
    <property type="match status" value="1"/>
</dbReference>
<proteinExistence type="predicted"/>
<dbReference type="EMBL" id="ML996110">
    <property type="protein sequence ID" value="KAF2738305.1"/>
    <property type="molecule type" value="Genomic_DNA"/>
</dbReference>
<dbReference type="CDD" id="cd12148">
    <property type="entry name" value="fungal_TF_MHR"/>
    <property type="match status" value="1"/>
</dbReference>
<evidence type="ECO:0000313" key="4">
    <source>
        <dbReference type="Proteomes" id="UP000799444"/>
    </source>
</evidence>
<sequence length="472" mass="53290">MDYQINTDRLLDHYYENFHPSTPIVLPLQYLALRRLNRNHGLEPLLSVLHWIGSFYAAATSPEAYYEKARQALCRFDLPRTPLSVQALLLFALGQQHYNLRPESRVTLHSAIAMALELGMNTRGFASQQGEGNPILEESYRRTYYFLHLTDQHFSVISSSPIYRLRDVEVTVDLPCDDEMYEFGQIPPPSTWQDYHSREFAEIEVIYSSMTYLFDIASIVRFIMQSFMKTGTFDDALVSNVDTKLAIWNALLPACKRDPLRPNGKVDEVMFTAHMMATVLVMNTHRPFSSLVYCIEELSTKSFTSPVSFVEALRKNKGAHTARALKSLETETQLLAIPCNIEKHHVFNLCMVCSLTMAQVSACNTLLDDHALSIARDRIRLSIGFISAMSSTWPIAKEMAKEVKAIARKTLLGSSQRSIVEPDPATEIEIPRDELLWPIDTSTASIDIFSGIVLPAIDWDGLNQPSSSSALP</sequence>
<dbReference type="GO" id="GO:0003677">
    <property type="term" value="F:DNA binding"/>
    <property type="evidence" value="ECO:0007669"/>
    <property type="project" value="InterPro"/>
</dbReference>
<dbReference type="GO" id="GO:0008270">
    <property type="term" value="F:zinc ion binding"/>
    <property type="evidence" value="ECO:0007669"/>
    <property type="project" value="InterPro"/>
</dbReference>